<proteinExistence type="predicted"/>
<sequence>MPTVPILSVPAPPFPYGGWAYESQEEQTLLFNYWRSFSPSRLPMEWNTDWEKSRNWRQFVDACDLTYGLAWTLENATFYLGTIIPLMRKDGLGGEEVIFIAGGLLFAYTQDSEYPSLLDPSLPYLSIFNSLDAGGRIWSFVIMECNRTDQSKISELLRADKMWMYERQKLNRNRWEEMQMRGGEVRSRFLKPLRDRRWILAMFGLE</sequence>
<gene>
    <name evidence="1" type="ORF">GFSPODELE1_LOCUS9735</name>
</gene>
<evidence type="ECO:0000313" key="1">
    <source>
        <dbReference type="EMBL" id="CAL1714347.1"/>
    </source>
</evidence>
<keyword evidence="2" id="KW-1185">Reference proteome</keyword>
<dbReference type="Proteomes" id="UP001497453">
    <property type="component" value="Chromosome 8"/>
</dbReference>
<accession>A0ABP1E320</accession>
<name>A0ABP1E320_9APHY</name>
<evidence type="ECO:0000313" key="2">
    <source>
        <dbReference type="Proteomes" id="UP001497453"/>
    </source>
</evidence>
<protein>
    <submittedName>
        <fullName evidence="1">Uncharacterized protein</fullName>
    </submittedName>
</protein>
<reference evidence="2" key="1">
    <citation type="submission" date="2024-04" db="EMBL/GenBank/DDBJ databases">
        <authorList>
            <person name="Shaw F."/>
            <person name="Minotto A."/>
        </authorList>
    </citation>
    <scope>NUCLEOTIDE SEQUENCE [LARGE SCALE GENOMIC DNA]</scope>
</reference>
<organism evidence="1 2">
    <name type="scientific">Somion occarium</name>
    <dbReference type="NCBI Taxonomy" id="3059160"/>
    <lineage>
        <taxon>Eukaryota</taxon>
        <taxon>Fungi</taxon>
        <taxon>Dikarya</taxon>
        <taxon>Basidiomycota</taxon>
        <taxon>Agaricomycotina</taxon>
        <taxon>Agaricomycetes</taxon>
        <taxon>Polyporales</taxon>
        <taxon>Cerrenaceae</taxon>
        <taxon>Somion</taxon>
    </lineage>
</organism>
<dbReference type="EMBL" id="OZ037951">
    <property type="protein sequence ID" value="CAL1714347.1"/>
    <property type="molecule type" value="Genomic_DNA"/>
</dbReference>